<evidence type="ECO:0000313" key="2">
    <source>
        <dbReference type="EMBL" id="KAK4360405.1"/>
    </source>
</evidence>
<name>A0AAE1RZ78_9SOLA</name>
<keyword evidence="3" id="KW-1185">Reference proteome</keyword>
<evidence type="ECO:0000256" key="1">
    <source>
        <dbReference type="SAM" id="MobiDB-lite"/>
    </source>
</evidence>
<proteinExistence type="predicted"/>
<sequence>MAEDPRESIPPDRMRNVKMALNQTPQENLEQDLMSSLMKEVTQTAHFFPYINPASPHLNPTIIQIDQPLQNHSIQVDSTTIVTTTMNPPELPKRESLEALKDNIKELKAMLTSMHVPKSDAMTLEKLNLVEFKGPRSEMLIILLSQSNKFIRGDNGCMGSNLSLPFIIKDDTYRTWKKDSHEAGRTASIPSSRSARKSNRTSTSSAKVANSLTLAKIPLLKNPSSVLVSEFTDLTSIPKSSTVNSSLLVLTQSPKYFSQLELVQNGHRSIAINGPIDRNLTQGSLNDACLHRTTLTLFRRTRTHPINRVIVSLIRSNPQGHNTKQRREKYLKQSSITHNMLKVSNIMDCSNLTLSRQQFLHRDRGLPEKVLIFVLVENNNNLYDLKFRQLVRVSNYCLVFGILIFFEKMSTMKMVARVSFLGSTILFADKTKKSKKSS</sequence>
<protein>
    <submittedName>
        <fullName evidence="2">Uncharacterized protein</fullName>
    </submittedName>
</protein>
<comment type="caution">
    <text evidence="2">The sequence shown here is derived from an EMBL/GenBank/DDBJ whole genome shotgun (WGS) entry which is preliminary data.</text>
</comment>
<gene>
    <name evidence="2" type="ORF">RND71_019357</name>
</gene>
<dbReference type="EMBL" id="JAVYJV010000010">
    <property type="protein sequence ID" value="KAK4360405.1"/>
    <property type="molecule type" value="Genomic_DNA"/>
</dbReference>
<feature type="region of interest" description="Disordered" evidence="1">
    <location>
        <begin position="179"/>
        <end position="205"/>
    </location>
</feature>
<accession>A0AAE1RZ78</accession>
<evidence type="ECO:0000313" key="3">
    <source>
        <dbReference type="Proteomes" id="UP001291623"/>
    </source>
</evidence>
<reference evidence="2" key="1">
    <citation type="submission" date="2023-12" db="EMBL/GenBank/DDBJ databases">
        <title>Genome assembly of Anisodus tanguticus.</title>
        <authorList>
            <person name="Wang Y.-J."/>
        </authorList>
    </citation>
    <scope>NUCLEOTIDE SEQUENCE</scope>
    <source>
        <strain evidence="2">KB-2021</strain>
        <tissue evidence="2">Leaf</tissue>
    </source>
</reference>
<dbReference type="Proteomes" id="UP001291623">
    <property type="component" value="Unassembled WGS sequence"/>
</dbReference>
<dbReference type="AlphaFoldDB" id="A0AAE1RZ78"/>
<organism evidence="2 3">
    <name type="scientific">Anisodus tanguticus</name>
    <dbReference type="NCBI Taxonomy" id="243964"/>
    <lineage>
        <taxon>Eukaryota</taxon>
        <taxon>Viridiplantae</taxon>
        <taxon>Streptophyta</taxon>
        <taxon>Embryophyta</taxon>
        <taxon>Tracheophyta</taxon>
        <taxon>Spermatophyta</taxon>
        <taxon>Magnoliopsida</taxon>
        <taxon>eudicotyledons</taxon>
        <taxon>Gunneridae</taxon>
        <taxon>Pentapetalae</taxon>
        <taxon>asterids</taxon>
        <taxon>lamiids</taxon>
        <taxon>Solanales</taxon>
        <taxon>Solanaceae</taxon>
        <taxon>Solanoideae</taxon>
        <taxon>Hyoscyameae</taxon>
        <taxon>Anisodus</taxon>
    </lineage>
</organism>